<keyword evidence="2" id="KW-1185">Reference proteome</keyword>
<gene>
    <name evidence="1" type="ORF">D0469_03465</name>
</gene>
<dbReference type="InterPro" id="IPR025855">
    <property type="entry name" value="Replic_Relax"/>
</dbReference>
<evidence type="ECO:0000313" key="2">
    <source>
        <dbReference type="Proteomes" id="UP000264541"/>
    </source>
</evidence>
<dbReference type="OrthoDB" id="2601083at2"/>
<evidence type="ECO:0008006" key="3">
    <source>
        <dbReference type="Google" id="ProtNLM"/>
    </source>
</evidence>
<name>A0A372LS39_9BACI</name>
<accession>A0A372LS39</accession>
<dbReference type="Proteomes" id="UP000264541">
    <property type="component" value="Unassembled WGS sequence"/>
</dbReference>
<reference evidence="1 2" key="1">
    <citation type="submission" date="2018-08" db="EMBL/GenBank/DDBJ databases">
        <title>Bacillus chawlae sp. nov., Bacillus glennii sp. nov., and Bacillus saganii sp. nov. Isolated from the Vehicle Assembly Building at Kennedy Space Center where the Viking Spacecraft were Assembled.</title>
        <authorList>
            <person name="Seuylemezian A."/>
            <person name="Vaishampayan P."/>
        </authorList>
    </citation>
    <scope>NUCLEOTIDE SEQUENCE [LARGE SCALE GENOMIC DNA]</scope>
    <source>
        <strain evidence="1 2">V47-23a</strain>
    </source>
</reference>
<protein>
    <recommendedName>
        <fullName evidence="3">Replication-relaxation</fullName>
    </recommendedName>
</protein>
<dbReference type="RefSeq" id="WP_117325238.1">
    <property type="nucleotide sequence ID" value="NZ_QVTE01000008.1"/>
</dbReference>
<proteinExistence type="predicted"/>
<sequence length="196" mass="22842">MTQALLKEQRNENILLSLKKLGFASRSQLQKLHSLGGERNANRILKELSVYLCSFRDNENIYYLNKEGRERVGSQKALKKTQQARHFLMRNDLYIALGCPASWKNEIKLEIPGAVSVVADALFMKDGSYFIIEIDHLQKMSANREKVKKYRRFLDLNAFDKPPVFVWVTTTEYRRKQLTALFEGMNVRVYLASEFK</sequence>
<evidence type="ECO:0000313" key="1">
    <source>
        <dbReference type="EMBL" id="RFU71011.1"/>
    </source>
</evidence>
<dbReference type="Pfam" id="PF13814">
    <property type="entry name" value="Replic_Relax"/>
    <property type="match status" value="1"/>
</dbReference>
<dbReference type="AlphaFoldDB" id="A0A372LS39"/>
<organism evidence="1 2">
    <name type="scientific">Peribacillus saganii</name>
    <dbReference type="NCBI Taxonomy" id="2303992"/>
    <lineage>
        <taxon>Bacteria</taxon>
        <taxon>Bacillati</taxon>
        <taxon>Bacillota</taxon>
        <taxon>Bacilli</taxon>
        <taxon>Bacillales</taxon>
        <taxon>Bacillaceae</taxon>
        <taxon>Peribacillus</taxon>
    </lineage>
</organism>
<comment type="caution">
    <text evidence="1">The sequence shown here is derived from an EMBL/GenBank/DDBJ whole genome shotgun (WGS) entry which is preliminary data.</text>
</comment>
<dbReference type="EMBL" id="QVTE01000008">
    <property type="protein sequence ID" value="RFU71011.1"/>
    <property type="molecule type" value="Genomic_DNA"/>
</dbReference>